<name>A0ACB8ALS1_9AGAM</name>
<reference evidence="1" key="1">
    <citation type="journal article" date="2021" name="New Phytol.">
        <title>Evolutionary innovations through gain and loss of genes in the ectomycorrhizal Boletales.</title>
        <authorList>
            <person name="Wu G."/>
            <person name="Miyauchi S."/>
            <person name="Morin E."/>
            <person name="Kuo A."/>
            <person name="Drula E."/>
            <person name="Varga T."/>
            <person name="Kohler A."/>
            <person name="Feng B."/>
            <person name="Cao Y."/>
            <person name="Lipzen A."/>
            <person name="Daum C."/>
            <person name="Hundley H."/>
            <person name="Pangilinan J."/>
            <person name="Johnson J."/>
            <person name="Barry K."/>
            <person name="LaButti K."/>
            <person name="Ng V."/>
            <person name="Ahrendt S."/>
            <person name="Min B."/>
            <person name="Choi I.G."/>
            <person name="Park H."/>
            <person name="Plett J.M."/>
            <person name="Magnuson J."/>
            <person name="Spatafora J.W."/>
            <person name="Nagy L.G."/>
            <person name="Henrissat B."/>
            <person name="Grigoriev I.V."/>
            <person name="Yang Z.L."/>
            <person name="Xu J."/>
            <person name="Martin F.M."/>
        </authorList>
    </citation>
    <scope>NUCLEOTIDE SEQUENCE</scope>
    <source>
        <strain evidence="1">ATCC 28755</strain>
    </source>
</reference>
<evidence type="ECO:0000313" key="1">
    <source>
        <dbReference type="EMBL" id="KAH7914114.1"/>
    </source>
</evidence>
<keyword evidence="2" id="KW-1185">Reference proteome</keyword>
<protein>
    <submittedName>
        <fullName evidence="1">Uncharacterized protein</fullName>
    </submittedName>
</protein>
<comment type="caution">
    <text evidence="1">The sequence shown here is derived from an EMBL/GenBank/DDBJ whole genome shotgun (WGS) entry which is preliminary data.</text>
</comment>
<organism evidence="1 2">
    <name type="scientific">Hygrophoropsis aurantiaca</name>
    <dbReference type="NCBI Taxonomy" id="72124"/>
    <lineage>
        <taxon>Eukaryota</taxon>
        <taxon>Fungi</taxon>
        <taxon>Dikarya</taxon>
        <taxon>Basidiomycota</taxon>
        <taxon>Agaricomycotina</taxon>
        <taxon>Agaricomycetes</taxon>
        <taxon>Agaricomycetidae</taxon>
        <taxon>Boletales</taxon>
        <taxon>Coniophorineae</taxon>
        <taxon>Hygrophoropsidaceae</taxon>
        <taxon>Hygrophoropsis</taxon>
    </lineage>
</organism>
<gene>
    <name evidence="1" type="ORF">BJ138DRAFT_1144431</name>
</gene>
<dbReference type="EMBL" id="MU267618">
    <property type="protein sequence ID" value="KAH7914114.1"/>
    <property type="molecule type" value="Genomic_DNA"/>
</dbReference>
<dbReference type="Proteomes" id="UP000790377">
    <property type="component" value="Unassembled WGS sequence"/>
</dbReference>
<accession>A0ACB8ALS1</accession>
<evidence type="ECO:0000313" key="2">
    <source>
        <dbReference type="Proteomes" id="UP000790377"/>
    </source>
</evidence>
<proteinExistence type="predicted"/>
<sequence>MVKKWYVVRVGTIPGVYTTWIEASAKIEGVVGAVHQSFESLEEARAAFEGALARGEVRAVRAHPGSVARSEHSEDTIENELLLSPTQSASAPVSRRKNNIGNIFQTRPRSTIESNQDPIFTTSFTEGPTEVTQYVPLESSPFVTPRRRQSPRATVVSDSSRAYPDPSNTRSWHESDFEAALGHNTGNKSSPSNFIDEARTPRTLHRAATSPDVSYPDTHGYRPYVGKREIWGPPNLRRFKKERDADVSSAPVRLGGGDASPAFHFGNDQSDDGNACGELGARDNARLPSTYSSSSLIQDSSPRRARGLKGKGKAKVLDAMPPSPVPVEHREEEMRPTLDSPFKCVPRSHCGENMHAYEYKITVYCPHPDKCQHHPAGYISSVFGESCGGGVSRSKPQYVDAVVSPMCSASSIRSSHGHIGSFSDRDVGHARDSEAGNTRFFGVPHAPYSGHNAEVDIRSPIAKGTRVPVEFSEFTNFGRPSPPMQATVKSSGPKYSLTL</sequence>